<evidence type="ECO:0000256" key="1">
    <source>
        <dbReference type="SAM" id="MobiDB-lite"/>
    </source>
</evidence>
<accession>A0A699KE97</accession>
<feature type="region of interest" description="Disordered" evidence="1">
    <location>
        <begin position="1"/>
        <end position="30"/>
    </location>
</feature>
<dbReference type="EMBL" id="BKCJ010497361">
    <property type="protein sequence ID" value="GFA83649.1"/>
    <property type="molecule type" value="Genomic_DNA"/>
</dbReference>
<name>A0A699KE97_TANCI</name>
<dbReference type="AlphaFoldDB" id="A0A699KE97"/>
<gene>
    <name evidence="2" type="ORF">Tci_655621</name>
</gene>
<organism evidence="2">
    <name type="scientific">Tanacetum cinerariifolium</name>
    <name type="common">Dalmatian daisy</name>
    <name type="synonym">Chrysanthemum cinerariifolium</name>
    <dbReference type="NCBI Taxonomy" id="118510"/>
    <lineage>
        <taxon>Eukaryota</taxon>
        <taxon>Viridiplantae</taxon>
        <taxon>Streptophyta</taxon>
        <taxon>Embryophyta</taxon>
        <taxon>Tracheophyta</taxon>
        <taxon>Spermatophyta</taxon>
        <taxon>Magnoliopsida</taxon>
        <taxon>eudicotyledons</taxon>
        <taxon>Gunneridae</taxon>
        <taxon>Pentapetalae</taxon>
        <taxon>asterids</taxon>
        <taxon>campanulids</taxon>
        <taxon>Asterales</taxon>
        <taxon>Asteraceae</taxon>
        <taxon>Asteroideae</taxon>
        <taxon>Anthemideae</taxon>
        <taxon>Anthemidinae</taxon>
        <taxon>Tanacetum</taxon>
    </lineage>
</organism>
<feature type="non-terminal residue" evidence="2">
    <location>
        <position position="1"/>
    </location>
</feature>
<comment type="caution">
    <text evidence="2">The sequence shown here is derived from an EMBL/GenBank/DDBJ whole genome shotgun (WGS) entry which is preliminary data.</text>
</comment>
<sequence>AELNYEGFKRQKTNKASGLKQPNEEENELSQEDLQQMMMVVPVEEVYLEALQKAFNRDDLVMLWSLVKERFSLTEPTDDKERTLWIKLKRLFEPNTDDTLWKLQRYMHDPLTWRLYDTCRVHHVSTEKEMDIFMLVEKEYPLSKGILTLMLVNKLNQSRSYEVYDYKYLEDIEVQRGDCQLYNFKEGDFLRHHMHDIKDMLLLLIQKKLSNLERDDSKASKKKLNITKPETFRSDISNIIPYTTYNNPQGIIYEDKYKINRLMRTDELYKFSDGTLTSVRSVLHNIASNLRMDYLPKRRWSSLDRKRSRIMIKAIDQQLLERRLMRILEKFVGERDYGEDL</sequence>
<reference evidence="2" key="1">
    <citation type="journal article" date="2019" name="Sci. Rep.">
        <title>Draft genome of Tanacetum cinerariifolium, the natural source of mosquito coil.</title>
        <authorList>
            <person name="Yamashiro T."/>
            <person name="Shiraishi A."/>
            <person name="Satake H."/>
            <person name="Nakayama K."/>
        </authorList>
    </citation>
    <scope>NUCLEOTIDE SEQUENCE</scope>
</reference>
<evidence type="ECO:0000313" key="2">
    <source>
        <dbReference type="EMBL" id="GFA83649.1"/>
    </source>
</evidence>
<proteinExistence type="predicted"/>
<protein>
    <submittedName>
        <fullName evidence="2">Uncharacterized protein</fullName>
    </submittedName>
</protein>